<comment type="subcellular location">
    <subcellularLocation>
        <location evidence="2">Cytoplasm</location>
    </subcellularLocation>
</comment>
<evidence type="ECO:0000256" key="2">
    <source>
        <dbReference type="ARBA" id="ARBA00004496"/>
    </source>
</evidence>
<evidence type="ECO:0000256" key="5">
    <source>
        <dbReference type="ARBA" id="ARBA00022723"/>
    </source>
</evidence>
<keyword evidence="9" id="KW-0238">DNA-binding</keyword>
<dbReference type="GO" id="GO:0003677">
    <property type="term" value="F:DNA binding"/>
    <property type="evidence" value="ECO:0007669"/>
    <property type="project" value="UniProtKB-KW"/>
</dbReference>
<dbReference type="EMBL" id="AWQS01000038">
    <property type="protein sequence ID" value="EWT06662.1"/>
    <property type="molecule type" value="Genomic_DNA"/>
</dbReference>
<dbReference type="InterPro" id="IPR003482">
    <property type="entry name" value="Whib"/>
</dbReference>
<comment type="cofactor">
    <cofactor evidence="1">
        <name>[4Fe-4S] cluster</name>
        <dbReference type="ChEBI" id="CHEBI:49883"/>
    </cofactor>
</comment>
<organism evidence="13 14">
    <name type="scientific">Intrasporangium chromatireducens Q5-1</name>
    <dbReference type="NCBI Taxonomy" id="584657"/>
    <lineage>
        <taxon>Bacteria</taxon>
        <taxon>Bacillati</taxon>
        <taxon>Actinomycetota</taxon>
        <taxon>Actinomycetes</taxon>
        <taxon>Micrococcales</taxon>
        <taxon>Intrasporangiaceae</taxon>
        <taxon>Intrasporangium</taxon>
    </lineage>
</organism>
<dbReference type="InterPro" id="IPR034768">
    <property type="entry name" value="4FE4S_WBL"/>
</dbReference>
<evidence type="ECO:0000256" key="7">
    <source>
        <dbReference type="ARBA" id="ARBA00023014"/>
    </source>
</evidence>
<dbReference type="Proteomes" id="UP000019494">
    <property type="component" value="Unassembled WGS sequence"/>
</dbReference>
<reference evidence="14" key="1">
    <citation type="submission" date="2013-08" db="EMBL/GenBank/DDBJ databases">
        <title>Intrasporangium oryzae NRRL B-24470.</title>
        <authorList>
            <person name="Liu H."/>
            <person name="Wang G."/>
        </authorList>
    </citation>
    <scope>NUCLEOTIDE SEQUENCE [LARGE SCALE GENOMIC DNA]</scope>
    <source>
        <strain evidence="14">Q5-1</strain>
    </source>
</reference>
<dbReference type="GO" id="GO:0046872">
    <property type="term" value="F:metal ion binding"/>
    <property type="evidence" value="ECO:0007669"/>
    <property type="project" value="UniProtKB-KW"/>
</dbReference>
<evidence type="ECO:0000256" key="9">
    <source>
        <dbReference type="ARBA" id="ARBA00023125"/>
    </source>
</evidence>
<evidence type="ECO:0000256" key="3">
    <source>
        <dbReference type="ARBA" id="ARBA00006597"/>
    </source>
</evidence>
<keyword evidence="5" id="KW-0479">Metal-binding</keyword>
<keyword evidence="11" id="KW-0804">Transcription</keyword>
<evidence type="ECO:0000256" key="4">
    <source>
        <dbReference type="ARBA" id="ARBA00022485"/>
    </source>
</evidence>
<feature type="domain" description="4Fe-4S Wbl-type" evidence="12">
    <location>
        <begin position="40"/>
        <end position="98"/>
    </location>
</feature>
<evidence type="ECO:0000313" key="13">
    <source>
        <dbReference type="EMBL" id="EWT06662.1"/>
    </source>
</evidence>
<keyword evidence="14" id="KW-1185">Reference proteome</keyword>
<name>W9GNL4_9MICO</name>
<comment type="similarity">
    <text evidence="3">Belongs to the WhiB family.</text>
</comment>
<dbReference type="GO" id="GO:0005737">
    <property type="term" value="C:cytoplasm"/>
    <property type="evidence" value="ECO:0007669"/>
    <property type="project" value="UniProtKB-SubCell"/>
</dbReference>
<keyword evidence="8" id="KW-0805">Transcription regulation</keyword>
<keyword evidence="4" id="KW-0004">4Fe-4S</keyword>
<evidence type="ECO:0000313" key="14">
    <source>
        <dbReference type="Proteomes" id="UP000019494"/>
    </source>
</evidence>
<evidence type="ECO:0000256" key="6">
    <source>
        <dbReference type="ARBA" id="ARBA00023004"/>
    </source>
</evidence>
<keyword evidence="10" id="KW-1015">Disulfide bond</keyword>
<accession>W9GNL4</accession>
<evidence type="ECO:0000256" key="1">
    <source>
        <dbReference type="ARBA" id="ARBA00001966"/>
    </source>
</evidence>
<proteinExistence type="inferred from homology"/>
<dbReference type="PROSITE" id="PS51674">
    <property type="entry name" value="4FE4S_WBL"/>
    <property type="match status" value="1"/>
</dbReference>
<dbReference type="GO" id="GO:0045892">
    <property type="term" value="P:negative regulation of DNA-templated transcription"/>
    <property type="evidence" value="ECO:0007669"/>
    <property type="project" value="TreeGrafter"/>
</dbReference>
<protein>
    <submittedName>
        <fullName evidence="13">WhiB family transcriptional regulator</fullName>
    </submittedName>
</protein>
<dbReference type="GO" id="GO:0047134">
    <property type="term" value="F:protein-disulfide reductase [NAD(P)H] activity"/>
    <property type="evidence" value="ECO:0007669"/>
    <property type="project" value="TreeGrafter"/>
</dbReference>
<comment type="caution">
    <text evidence="13">The sequence shown here is derived from an EMBL/GenBank/DDBJ whole genome shotgun (WGS) entry which is preliminary data.</text>
</comment>
<gene>
    <name evidence="13" type="ORF">N864_19885</name>
</gene>
<dbReference type="RefSeq" id="WP_051518297.1">
    <property type="nucleotide sequence ID" value="NZ_AWQS01000038.1"/>
</dbReference>
<dbReference type="OrthoDB" id="4865942at2"/>
<keyword evidence="7" id="KW-0411">Iron-sulfur</keyword>
<dbReference type="GO" id="GO:0051539">
    <property type="term" value="F:4 iron, 4 sulfur cluster binding"/>
    <property type="evidence" value="ECO:0007669"/>
    <property type="project" value="UniProtKB-KW"/>
</dbReference>
<dbReference type="PANTHER" id="PTHR38839">
    <property type="entry name" value="TRANSCRIPTIONAL REGULATOR WHID-RELATED"/>
    <property type="match status" value="1"/>
</dbReference>
<evidence type="ECO:0000256" key="10">
    <source>
        <dbReference type="ARBA" id="ARBA00023157"/>
    </source>
</evidence>
<keyword evidence="6" id="KW-0408">Iron</keyword>
<evidence type="ECO:0000256" key="11">
    <source>
        <dbReference type="ARBA" id="ARBA00023163"/>
    </source>
</evidence>
<dbReference type="AlphaFoldDB" id="W9GNL4"/>
<evidence type="ECO:0000259" key="12">
    <source>
        <dbReference type="PROSITE" id="PS51674"/>
    </source>
</evidence>
<dbReference type="GO" id="GO:0045454">
    <property type="term" value="P:cell redox homeostasis"/>
    <property type="evidence" value="ECO:0007669"/>
    <property type="project" value="TreeGrafter"/>
</dbReference>
<sequence length="132" mass="14327">MTGATAIERDGYGTPQRWVDRTGGPTLDELHASRWHHRAACRDWPAYLWTDDYTHAQTSPAIPICEECPVRGACLASALVYGDEYGIYGGTTASERARLTRRLRHGETLGAVLAAVLGSPERASSRADRGAA</sequence>
<dbReference type="Pfam" id="PF02467">
    <property type="entry name" value="Whib"/>
    <property type="match status" value="1"/>
</dbReference>
<evidence type="ECO:0000256" key="8">
    <source>
        <dbReference type="ARBA" id="ARBA00023015"/>
    </source>
</evidence>